<sequence>MYREAIPDLIQAVREIGLGEGEDLIWKNEIKAATLKRKVAFLSYEPTNDWSKFCLLPIYFDKKGRESFFARLGIPVDSSTADQSYRESCKEVLRKRPPNPTQSYWEYVDMVLQSS</sequence>
<reference evidence="1 2" key="1">
    <citation type="submission" date="2018-01" db="EMBL/GenBank/DDBJ databases">
        <title>Draft genome sequence of Paucibacter aquatile CR182 isolated from freshwater of the Nakdong River.</title>
        <authorList>
            <person name="Choi A."/>
            <person name="Chung E.J."/>
        </authorList>
    </citation>
    <scope>NUCLEOTIDE SEQUENCE [LARGE SCALE GENOMIC DNA]</scope>
    <source>
        <strain evidence="1 2">CR182</strain>
    </source>
</reference>
<organism evidence="1 2">
    <name type="scientific">Kinneretia aquatilis</name>
    <dbReference type="NCBI Taxonomy" id="2070761"/>
    <lineage>
        <taxon>Bacteria</taxon>
        <taxon>Pseudomonadati</taxon>
        <taxon>Pseudomonadota</taxon>
        <taxon>Betaproteobacteria</taxon>
        <taxon>Burkholderiales</taxon>
        <taxon>Sphaerotilaceae</taxon>
        <taxon>Roseateles</taxon>
    </lineage>
</organism>
<accession>A0A2N8L0J3</accession>
<proteinExistence type="predicted"/>
<gene>
    <name evidence="1" type="ORF">C1O66_17785</name>
</gene>
<protein>
    <submittedName>
        <fullName evidence="1">Uncharacterized protein</fullName>
    </submittedName>
</protein>
<evidence type="ECO:0000313" key="2">
    <source>
        <dbReference type="Proteomes" id="UP000235916"/>
    </source>
</evidence>
<name>A0A2N8L0J3_9BURK</name>
<keyword evidence="2" id="KW-1185">Reference proteome</keyword>
<dbReference type="EMBL" id="POSP01000003">
    <property type="protein sequence ID" value="PND39192.1"/>
    <property type="molecule type" value="Genomic_DNA"/>
</dbReference>
<comment type="caution">
    <text evidence="1">The sequence shown here is derived from an EMBL/GenBank/DDBJ whole genome shotgun (WGS) entry which is preliminary data.</text>
</comment>
<dbReference type="AlphaFoldDB" id="A0A2N8L0J3"/>
<dbReference type="Proteomes" id="UP000235916">
    <property type="component" value="Unassembled WGS sequence"/>
</dbReference>
<evidence type="ECO:0000313" key="1">
    <source>
        <dbReference type="EMBL" id="PND39192.1"/>
    </source>
</evidence>